<dbReference type="Proteomes" id="UP001160499">
    <property type="component" value="Unassembled WGS sequence"/>
</dbReference>
<dbReference type="InterPro" id="IPR027417">
    <property type="entry name" value="P-loop_NTPase"/>
</dbReference>
<dbReference type="Pfam" id="PF00004">
    <property type="entry name" value="AAA"/>
    <property type="match status" value="1"/>
</dbReference>
<evidence type="ECO:0000256" key="2">
    <source>
        <dbReference type="ARBA" id="ARBA00022741"/>
    </source>
</evidence>
<comment type="similarity">
    <text evidence="1">Belongs to the CbxX/CfxQ family.</text>
</comment>
<organism evidence="6 7">
    <name type="scientific">Streptomyces pseudovenezuelae</name>
    <dbReference type="NCBI Taxonomy" id="67350"/>
    <lineage>
        <taxon>Bacteria</taxon>
        <taxon>Bacillati</taxon>
        <taxon>Actinomycetota</taxon>
        <taxon>Actinomycetes</taxon>
        <taxon>Kitasatosporales</taxon>
        <taxon>Streptomycetaceae</taxon>
        <taxon>Streptomyces</taxon>
        <taxon>Streptomyces aurantiacus group</taxon>
    </lineage>
</organism>
<feature type="domain" description="ATPase AAA-type core" evidence="4">
    <location>
        <begin position="2"/>
        <end position="70"/>
    </location>
</feature>
<evidence type="ECO:0000259" key="4">
    <source>
        <dbReference type="Pfam" id="PF00004"/>
    </source>
</evidence>
<evidence type="ECO:0000313" key="7">
    <source>
        <dbReference type="Proteomes" id="UP001160499"/>
    </source>
</evidence>
<protein>
    <submittedName>
        <fullName evidence="6">Cdc6-like AAA superfamily ATPase</fullName>
    </submittedName>
</protein>
<dbReference type="Gene3D" id="1.10.8.60">
    <property type="match status" value="1"/>
</dbReference>
<dbReference type="InterPro" id="IPR041627">
    <property type="entry name" value="AAA_lid_6"/>
</dbReference>
<name>A0ABT6LRY1_9ACTN</name>
<dbReference type="EMBL" id="JARXVH010000010">
    <property type="protein sequence ID" value="MDH6218665.1"/>
    <property type="molecule type" value="Genomic_DNA"/>
</dbReference>
<dbReference type="InterPro" id="IPR003959">
    <property type="entry name" value="ATPase_AAA_core"/>
</dbReference>
<sequence>MLFIDEAYTLTPENAPQDFGREAVDTLLKLMEDHRDEVVVIVAGYPQEMRRFLESNPGLASRFSRHVQFDDYSTAELLEIVREMTVGAGYKCAPSTLTALHTYLDGLPRNRSFGNARLARQLVESMMTRQAGRLGSIASPDLEALTLLLPQDLPHTEDQGAAAGLMS</sequence>
<gene>
    <name evidence="6" type="ORF">M2283_005999</name>
</gene>
<dbReference type="PANTHER" id="PTHR43392:SF2">
    <property type="entry name" value="AAA-TYPE ATPASE FAMILY PROTEIN _ ANKYRIN REPEAT FAMILY PROTEIN"/>
    <property type="match status" value="1"/>
</dbReference>
<dbReference type="InterPro" id="IPR050773">
    <property type="entry name" value="CbxX/CfxQ_RuBisCO_ESX"/>
</dbReference>
<reference evidence="6 7" key="1">
    <citation type="submission" date="2023-04" db="EMBL/GenBank/DDBJ databases">
        <title>Forest soil microbial communities from Buena Vista Peninsula, Colon Province, Panama.</title>
        <authorList>
            <person name="Bouskill N."/>
        </authorList>
    </citation>
    <scope>NUCLEOTIDE SEQUENCE [LARGE SCALE GENOMIC DNA]</scope>
    <source>
        <strain evidence="6 7">GGS1</strain>
    </source>
</reference>
<comment type="caution">
    <text evidence="6">The sequence shown here is derived from an EMBL/GenBank/DDBJ whole genome shotgun (WGS) entry which is preliminary data.</text>
</comment>
<keyword evidence="3" id="KW-0067">ATP-binding</keyword>
<dbReference type="SUPFAM" id="SSF52540">
    <property type="entry name" value="P-loop containing nucleoside triphosphate hydrolases"/>
    <property type="match status" value="1"/>
</dbReference>
<dbReference type="PANTHER" id="PTHR43392">
    <property type="entry name" value="AAA-TYPE ATPASE FAMILY PROTEIN / ANKYRIN REPEAT FAMILY PROTEIN"/>
    <property type="match status" value="1"/>
</dbReference>
<dbReference type="Pfam" id="PF17866">
    <property type="entry name" value="AAA_lid_6"/>
    <property type="match status" value="1"/>
</dbReference>
<dbReference type="PRINTS" id="PR00819">
    <property type="entry name" value="CBXCFQXSUPER"/>
</dbReference>
<dbReference type="Gene3D" id="3.40.50.300">
    <property type="entry name" value="P-loop containing nucleotide triphosphate hydrolases"/>
    <property type="match status" value="1"/>
</dbReference>
<keyword evidence="7" id="KW-1185">Reference proteome</keyword>
<evidence type="ECO:0000256" key="1">
    <source>
        <dbReference type="ARBA" id="ARBA00010378"/>
    </source>
</evidence>
<evidence type="ECO:0000259" key="5">
    <source>
        <dbReference type="Pfam" id="PF17866"/>
    </source>
</evidence>
<keyword evidence="2" id="KW-0547">Nucleotide-binding</keyword>
<evidence type="ECO:0000256" key="3">
    <source>
        <dbReference type="ARBA" id="ARBA00022840"/>
    </source>
</evidence>
<dbReference type="InterPro" id="IPR000641">
    <property type="entry name" value="CbxX/CfxQ"/>
</dbReference>
<evidence type="ECO:0000313" key="6">
    <source>
        <dbReference type="EMBL" id="MDH6218665.1"/>
    </source>
</evidence>
<proteinExistence type="inferred from homology"/>
<accession>A0ABT6LRY1</accession>
<feature type="domain" description="CbbX AAA lid" evidence="5">
    <location>
        <begin position="95"/>
        <end position="153"/>
    </location>
</feature>